<reference evidence="2 3" key="1">
    <citation type="submission" date="2016-10" db="EMBL/GenBank/DDBJ databases">
        <authorList>
            <person name="de Groot N.N."/>
        </authorList>
    </citation>
    <scope>NUCLEOTIDE SEQUENCE [LARGE SCALE GENOMIC DNA]</scope>
    <source>
        <strain evidence="2 3">DSM 9179</strain>
    </source>
</reference>
<feature type="transmembrane region" description="Helical" evidence="1">
    <location>
        <begin position="91"/>
        <end position="114"/>
    </location>
</feature>
<dbReference type="EMBL" id="FOJI01000007">
    <property type="protein sequence ID" value="SEW24797.1"/>
    <property type="molecule type" value="Genomic_DNA"/>
</dbReference>
<feature type="transmembrane region" description="Helical" evidence="1">
    <location>
        <begin position="38"/>
        <end position="56"/>
    </location>
</feature>
<gene>
    <name evidence="2" type="ORF">SAMN05421659_107193</name>
</gene>
<evidence type="ECO:0008006" key="4">
    <source>
        <dbReference type="Google" id="ProtNLM"/>
    </source>
</evidence>
<dbReference type="AlphaFoldDB" id="A0A1I0QCL8"/>
<organism evidence="2 3">
    <name type="scientific">[Clostridium] fimetarium</name>
    <dbReference type="NCBI Taxonomy" id="99656"/>
    <lineage>
        <taxon>Bacteria</taxon>
        <taxon>Bacillati</taxon>
        <taxon>Bacillota</taxon>
        <taxon>Clostridia</taxon>
        <taxon>Lachnospirales</taxon>
        <taxon>Lachnospiraceae</taxon>
    </lineage>
</organism>
<proteinExistence type="predicted"/>
<evidence type="ECO:0000313" key="2">
    <source>
        <dbReference type="EMBL" id="SEW24797.1"/>
    </source>
</evidence>
<keyword evidence="1" id="KW-0812">Transmembrane</keyword>
<keyword evidence="3" id="KW-1185">Reference proteome</keyword>
<feature type="transmembrane region" description="Helical" evidence="1">
    <location>
        <begin position="7"/>
        <end position="26"/>
    </location>
</feature>
<dbReference type="Proteomes" id="UP000199701">
    <property type="component" value="Unassembled WGS sequence"/>
</dbReference>
<keyword evidence="1" id="KW-1133">Transmembrane helix</keyword>
<keyword evidence="1" id="KW-0472">Membrane</keyword>
<dbReference type="STRING" id="99656.SAMN05421659_107193"/>
<dbReference type="RefSeq" id="WP_092453840.1">
    <property type="nucleotide sequence ID" value="NZ_FOJI01000007.1"/>
</dbReference>
<evidence type="ECO:0000256" key="1">
    <source>
        <dbReference type="SAM" id="Phobius"/>
    </source>
</evidence>
<dbReference type="OrthoDB" id="3169575at2"/>
<accession>A0A1I0QCL8</accession>
<protein>
    <recommendedName>
        <fullName evidence="4">CvpA family protein</fullName>
    </recommendedName>
</protein>
<evidence type="ECO:0000313" key="3">
    <source>
        <dbReference type="Proteomes" id="UP000199701"/>
    </source>
</evidence>
<sequence length="552" mass="61282">MKSKKVFGIVVAIIIGLICAGGYYYVALPPINIHAPGFWSFVIVALLLILAVYGLMNIKKPDIRISDAQNFDARDIKIKFKSKKAEAITKLIVYATVIVVIIFIGGSILSSPLVNASKYQQLITVSTGDFASDIKPVSYDKIPVLDKDSASIIGSRVMGTMVDMVSQYEVDDNYVQIDYNDKPFRVTPLKYGNLIKWFTNNGKGITAYIKIDMTTQNAESVKLTEGIKYSTSDHFNRNIYRHLRFAYPTYIFDTLNFEIDDSGTPYWVCPVKKYNIGLFGGVTIGQVVLCNAITGELTSYEVKDVPTWVDKVYSGDLLVELYNYYGTLKHGYFNSVLGQKDCLKTTEGYNYIDIDGAIWLYTGITSVGEDQANVGFVLMNQRTMETRYYEIAGADEQSAMASAEGQVQQLGYKATFPLLLNIAGEPTYFMALKDASGLVKQYAMLNIEQYQTVATAETVSGCEKTYIALLADNGITIPKVLEDKTASGTITKIAQMVVGGNSHYYIMIDSSQDIYDVSVVDYIDIIKYNVGDKISFKFNEGTNVKTVIGITK</sequence>
<name>A0A1I0QCL8_9FIRM</name>